<accession>A0A0C2W7M8</accession>
<dbReference type="EMBL" id="KN824355">
    <property type="protein sequence ID" value="KIM22458.1"/>
    <property type="molecule type" value="Genomic_DNA"/>
</dbReference>
<sequence length="443" mass="50475">MSSPQTVPLPGTAIKSITNENRYLENFVSMIKKKLLLENKYIADLKLLRESWDPRWIESGLSPLISPILDYINSEIEYKANACAEISSRLEGISSVIPPGLHDEGDFKPFKMPAMLELPCKAYEKCRKSIISTKAENSPTKPQLGQVEENIQDPAGLILSQKNRDFRKAAKWQNRAVKEAGRWYTQYLPGIIDRHQQCSEDIKMFLLGVFNSFSHSISPRYEEAEKEAEHHLLQKRGYYNYVDDVEISRPIFGLGPEATVALVNRLWDANYQDLALGGWSLLDIRTHASMFERAGMAVRHVGDLERKYILAYAFYSDAPLIPIPKEEIAMYRKAKAATHPDGIPRNKIGSVLNHTLQTVRQKVLQIIAHLEQRVRIATSDEGSDWARIASYLCHNYNAAEVIRDIARKWNYDRDRPLPVGVERHPGTSRLVWKKTGEAFTGQV</sequence>
<dbReference type="AlphaFoldDB" id="A0A0C2W7M8"/>
<proteinExistence type="predicted"/>
<gene>
    <name evidence="1" type="ORF">M408DRAFT_28689</name>
</gene>
<evidence type="ECO:0000313" key="1">
    <source>
        <dbReference type="EMBL" id="KIM22458.1"/>
    </source>
</evidence>
<protein>
    <submittedName>
        <fullName evidence="1">Uncharacterized protein</fullName>
    </submittedName>
</protein>
<dbReference type="Proteomes" id="UP000054097">
    <property type="component" value="Unassembled WGS sequence"/>
</dbReference>
<name>A0A0C2W7M8_SERVB</name>
<organism evidence="1 2">
    <name type="scientific">Serendipita vermifera MAFF 305830</name>
    <dbReference type="NCBI Taxonomy" id="933852"/>
    <lineage>
        <taxon>Eukaryota</taxon>
        <taxon>Fungi</taxon>
        <taxon>Dikarya</taxon>
        <taxon>Basidiomycota</taxon>
        <taxon>Agaricomycotina</taxon>
        <taxon>Agaricomycetes</taxon>
        <taxon>Sebacinales</taxon>
        <taxon>Serendipitaceae</taxon>
        <taxon>Serendipita</taxon>
    </lineage>
</organism>
<reference evidence="1 2" key="1">
    <citation type="submission" date="2014-04" db="EMBL/GenBank/DDBJ databases">
        <authorList>
            <consortium name="DOE Joint Genome Institute"/>
            <person name="Kuo A."/>
            <person name="Zuccaro A."/>
            <person name="Kohler A."/>
            <person name="Nagy L.G."/>
            <person name="Floudas D."/>
            <person name="Copeland A."/>
            <person name="Barry K.W."/>
            <person name="Cichocki N."/>
            <person name="Veneault-Fourrey C."/>
            <person name="LaButti K."/>
            <person name="Lindquist E.A."/>
            <person name="Lipzen A."/>
            <person name="Lundell T."/>
            <person name="Morin E."/>
            <person name="Murat C."/>
            <person name="Sun H."/>
            <person name="Tunlid A."/>
            <person name="Henrissat B."/>
            <person name="Grigoriev I.V."/>
            <person name="Hibbett D.S."/>
            <person name="Martin F."/>
            <person name="Nordberg H.P."/>
            <person name="Cantor M.N."/>
            <person name="Hua S.X."/>
        </authorList>
    </citation>
    <scope>NUCLEOTIDE SEQUENCE [LARGE SCALE GENOMIC DNA]</scope>
    <source>
        <strain evidence="1 2">MAFF 305830</strain>
    </source>
</reference>
<evidence type="ECO:0000313" key="2">
    <source>
        <dbReference type="Proteomes" id="UP000054097"/>
    </source>
</evidence>
<keyword evidence="2" id="KW-1185">Reference proteome</keyword>
<reference evidence="2" key="2">
    <citation type="submission" date="2015-01" db="EMBL/GenBank/DDBJ databases">
        <title>Evolutionary Origins and Diversification of the Mycorrhizal Mutualists.</title>
        <authorList>
            <consortium name="DOE Joint Genome Institute"/>
            <consortium name="Mycorrhizal Genomics Consortium"/>
            <person name="Kohler A."/>
            <person name="Kuo A."/>
            <person name="Nagy L.G."/>
            <person name="Floudas D."/>
            <person name="Copeland A."/>
            <person name="Barry K.W."/>
            <person name="Cichocki N."/>
            <person name="Veneault-Fourrey C."/>
            <person name="LaButti K."/>
            <person name="Lindquist E.A."/>
            <person name="Lipzen A."/>
            <person name="Lundell T."/>
            <person name="Morin E."/>
            <person name="Murat C."/>
            <person name="Riley R."/>
            <person name="Ohm R."/>
            <person name="Sun H."/>
            <person name="Tunlid A."/>
            <person name="Henrissat B."/>
            <person name="Grigoriev I.V."/>
            <person name="Hibbett D.S."/>
            <person name="Martin F."/>
        </authorList>
    </citation>
    <scope>NUCLEOTIDE SEQUENCE [LARGE SCALE GENOMIC DNA]</scope>
    <source>
        <strain evidence="2">MAFF 305830</strain>
    </source>
</reference>
<dbReference type="HOGENOM" id="CLU_051728_0_0_1"/>